<dbReference type="STRING" id="2282107.A0A286U7P2"/>
<dbReference type="InParanoid" id="A0A286U7P2"/>
<keyword evidence="2" id="KW-0521">NADP</keyword>
<keyword evidence="5" id="KW-1185">Reference proteome</keyword>
<dbReference type="AlphaFoldDB" id="A0A286U7P2"/>
<dbReference type="PANTHER" id="PTHR24320:SF236">
    <property type="entry name" value="SHORT-CHAIN DEHYDROGENASE-RELATED"/>
    <property type="match status" value="1"/>
</dbReference>
<comment type="caution">
    <text evidence="4">The sequence shown here is derived from an EMBL/GenBank/DDBJ whole genome shotgun (WGS) entry which is preliminary data.</text>
</comment>
<dbReference type="InterPro" id="IPR002347">
    <property type="entry name" value="SDR_fam"/>
</dbReference>
<dbReference type="Proteomes" id="UP000217199">
    <property type="component" value="Unassembled WGS sequence"/>
</dbReference>
<dbReference type="PANTHER" id="PTHR24320">
    <property type="entry name" value="RETINOL DEHYDROGENASE"/>
    <property type="match status" value="1"/>
</dbReference>
<dbReference type="InterPro" id="IPR036291">
    <property type="entry name" value="NAD(P)-bd_dom_sf"/>
</dbReference>
<dbReference type="SUPFAM" id="SSF51735">
    <property type="entry name" value="NAD(P)-binding Rossmann-fold domains"/>
    <property type="match status" value="1"/>
</dbReference>
<comment type="similarity">
    <text evidence="1">Belongs to the short-chain dehydrogenases/reductases (SDR) family.</text>
</comment>
<evidence type="ECO:0000256" key="3">
    <source>
        <dbReference type="ARBA" id="ARBA00023002"/>
    </source>
</evidence>
<dbReference type="EMBL" id="NBII01000009">
    <property type="protein sequence ID" value="PAV15603.1"/>
    <property type="molecule type" value="Genomic_DNA"/>
</dbReference>
<evidence type="ECO:0000313" key="4">
    <source>
        <dbReference type="EMBL" id="PAV15603.1"/>
    </source>
</evidence>
<gene>
    <name evidence="4" type="ORF">PNOK_0846100</name>
</gene>
<organism evidence="4 5">
    <name type="scientific">Pyrrhoderma noxium</name>
    <dbReference type="NCBI Taxonomy" id="2282107"/>
    <lineage>
        <taxon>Eukaryota</taxon>
        <taxon>Fungi</taxon>
        <taxon>Dikarya</taxon>
        <taxon>Basidiomycota</taxon>
        <taxon>Agaricomycotina</taxon>
        <taxon>Agaricomycetes</taxon>
        <taxon>Hymenochaetales</taxon>
        <taxon>Hymenochaetaceae</taxon>
        <taxon>Pyrrhoderma</taxon>
    </lineage>
</organism>
<dbReference type="OrthoDB" id="191139at2759"/>
<evidence type="ECO:0000256" key="1">
    <source>
        <dbReference type="ARBA" id="ARBA00006484"/>
    </source>
</evidence>
<protein>
    <submittedName>
        <fullName evidence="4">NAD(P)-binding protein</fullName>
    </submittedName>
</protein>
<evidence type="ECO:0000313" key="5">
    <source>
        <dbReference type="Proteomes" id="UP000217199"/>
    </source>
</evidence>
<keyword evidence="3" id="KW-0560">Oxidoreductase</keyword>
<sequence>MGQILTHLRMLYDQSFPPKPTWGLDDIPDLTGKVIIVTGGNTGIGYETIKALLPKNATVYMASRNRSKAEGAIRKLKEETGKEAMFLELDLADLKMVKKAAGEFKSRETQLHVLFNSGGVFVPPIDQLTADGYDLQFGTNVLGHFYFTKLLLPVLESTAKDSPEKHVRVVTTSSSVHMFWGPGIRYDSLVKGRVRERIGTNMLYGQSKYGNILVARELARLYADKGIVSTSVNPGNLRTELQRHVTPLQDRIIGLVLFPAPMGALTQLYAGVAPEAKDLNGTYLIPWARVGDTRQDVKDPKAAEELWKWLEEQVKDI</sequence>
<dbReference type="Gene3D" id="3.40.50.720">
    <property type="entry name" value="NAD(P)-binding Rossmann-like Domain"/>
    <property type="match status" value="1"/>
</dbReference>
<dbReference type="PRINTS" id="PR00081">
    <property type="entry name" value="GDHRDH"/>
</dbReference>
<dbReference type="Pfam" id="PF00106">
    <property type="entry name" value="adh_short"/>
    <property type="match status" value="1"/>
</dbReference>
<accession>A0A286U7P2</accession>
<name>A0A286U7P2_9AGAM</name>
<dbReference type="FunCoup" id="A0A286U7P2">
    <property type="interactions" value="146"/>
</dbReference>
<evidence type="ECO:0000256" key="2">
    <source>
        <dbReference type="ARBA" id="ARBA00022857"/>
    </source>
</evidence>
<reference evidence="4 5" key="1">
    <citation type="journal article" date="2017" name="Mol. Ecol.">
        <title>Comparative and population genomic landscape of Phellinus noxius: A hypervariable fungus causing root rot in trees.</title>
        <authorList>
            <person name="Chung C.L."/>
            <person name="Lee T.J."/>
            <person name="Akiba M."/>
            <person name="Lee H.H."/>
            <person name="Kuo T.H."/>
            <person name="Liu D."/>
            <person name="Ke H.M."/>
            <person name="Yokoi T."/>
            <person name="Roa M.B."/>
            <person name="Lu M.J."/>
            <person name="Chang Y.Y."/>
            <person name="Ann P.J."/>
            <person name="Tsai J.N."/>
            <person name="Chen C.Y."/>
            <person name="Tzean S.S."/>
            <person name="Ota Y."/>
            <person name="Hattori T."/>
            <person name="Sahashi N."/>
            <person name="Liou R.F."/>
            <person name="Kikuchi T."/>
            <person name="Tsai I.J."/>
        </authorList>
    </citation>
    <scope>NUCLEOTIDE SEQUENCE [LARGE SCALE GENOMIC DNA]</scope>
    <source>
        <strain evidence="4 5">FFPRI411160</strain>
    </source>
</reference>
<dbReference type="GO" id="GO:0016491">
    <property type="term" value="F:oxidoreductase activity"/>
    <property type="evidence" value="ECO:0007669"/>
    <property type="project" value="UniProtKB-KW"/>
</dbReference>
<proteinExistence type="inferred from homology"/>